<evidence type="ECO:0000256" key="1">
    <source>
        <dbReference type="SAM" id="Phobius"/>
    </source>
</evidence>
<evidence type="ECO:0000259" key="3">
    <source>
        <dbReference type="PROSITE" id="PS51465"/>
    </source>
</evidence>
<dbReference type="InterPro" id="IPR002350">
    <property type="entry name" value="Kazal_dom"/>
</dbReference>
<name>A0AAQ3Q8A8_9LILI</name>
<keyword evidence="2" id="KW-0732">Signal</keyword>
<keyword evidence="1" id="KW-0812">Transmembrane</keyword>
<gene>
    <name evidence="4" type="ORF">Cni_G08879</name>
</gene>
<feature type="transmembrane region" description="Helical" evidence="1">
    <location>
        <begin position="106"/>
        <end position="126"/>
    </location>
</feature>
<dbReference type="Proteomes" id="UP001327560">
    <property type="component" value="Chromosome 3"/>
</dbReference>
<feature type="domain" description="Kazal-like" evidence="3">
    <location>
        <begin position="37"/>
        <end position="94"/>
    </location>
</feature>
<dbReference type="Gene3D" id="3.30.60.30">
    <property type="match status" value="1"/>
</dbReference>
<dbReference type="PROSITE" id="PS51465">
    <property type="entry name" value="KAZAL_2"/>
    <property type="match status" value="1"/>
</dbReference>
<sequence>MATSSRLAALASALLLALALLSPLFSAARSEGVDAIAGDADLCGTRSDGGPASCPINCFRADPVCGANGVTYWCGCPEAACAGVRVAKKGPCQVGSGGSGLVSGQAFLLLHMVWLIVLGFSVLCGLI</sequence>
<keyword evidence="1" id="KW-1133">Transmembrane helix</keyword>
<dbReference type="PANTHER" id="PTHR34376">
    <property type="entry name" value="SERINE PROTEASE INHIBITOR, KAZAL-TYPE FAMILY PROTEIN"/>
    <property type="match status" value="1"/>
</dbReference>
<evidence type="ECO:0000313" key="5">
    <source>
        <dbReference type="Proteomes" id="UP001327560"/>
    </source>
</evidence>
<keyword evidence="1" id="KW-0472">Membrane</keyword>
<keyword evidence="5" id="KW-1185">Reference proteome</keyword>
<protein>
    <recommendedName>
        <fullName evidence="3">Kazal-like domain-containing protein</fullName>
    </recommendedName>
</protein>
<dbReference type="AlphaFoldDB" id="A0AAQ3Q8A8"/>
<reference evidence="4 5" key="1">
    <citation type="submission" date="2023-10" db="EMBL/GenBank/DDBJ databases">
        <title>Chromosome-scale genome assembly provides insights into flower coloration mechanisms of Canna indica.</title>
        <authorList>
            <person name="Li C."/>
        </authorList>
    </citation>
    <scope>NUCLEOTIDE SEQUENCE [LARGE SCALE GENOMIC DNA]</scope>
    <source>
        <tissue evidence="4">Flower</tissue>
    </source>
</reference>
<feature type="chain" id="PRO_5042825950" description="Kazal-like domain-containing protein" evidence="2">
    <location>
        <begin position="31"/>
        <end position="127"/>
    </location>
</feature>
<dbReference type="PANTHER" id="PTHR34376:SF2">
    <property type="entry name" value="SERINE PROTEASE INHIBITOR, KAZAL-TYPE FAMILY PROTEIN"/>
    <property type="match status" value="1"/>
</dbReference>
<dbReference type="FunFam" id="3.30.60.30:FF:000116">
    <property type="entry name" value="Serine protease inhibitor, Kazal-type family protein"/>
    <property type="match status" value="1"/>
</dbReference>
<evidence type="ECO:0000313" key="4">
    <source>
        <dbReference type="EMBL" id="WOL00166.1"/>
    </source>
</evidence>
<evidence type="ECO:0000256" key="2">
    <source>
        <dbReference type="SAM" id="SignalP"/>
    </source>
</evidence>
<organism evidence="4 5">
    <name type="scientific">Canna indica</name>
    <name type="common">Indian-shot</name>
    <dbReference type="NCBI Taxonomy" id="4628"/>
    <lineage>
        <taxon>Eukaryota</taxon>
        <taxon>Viridiplantae</taxon>
        <taxon>Streptophyta</taxon>
        <taxon>Embryophyta</taxon>
        <taxon>Tracheophyta</taxon>
        <taxon>Spermatophyta</taxon>
        <taxon>Magnoliopsida</taxon>
        <taxon>Liliopsida</taxon>
        <taxon>Zingiberales</taxon>
        <taxon>Cannaceae</taxon>
        <taxon>Canna</taxon>
    </lineage>
</organism>
<dbReference type="EMBL" id="CP136892">
    <property type="protein sequence ID" value="WOL00166.1"/>
    <property type="molecule type" value="Genomic_DNA"/>
</dbReference>
<proteinExistence type="predicted"/>
<feature type="signal peptide" evidence="2">
    <location>
        <begin position="1"/>
        <end position="30"/>
    </location>
</feature>
<accession>A0AAQ3Q8A8</accession>